<dbReference type="PANTHER" id="PTHR30055:SF237">
    <property type="entry name" value="TRANSCRIPTIONAL REPRESSOR MCE3R"/>
    <property type="match status" value="1"/>
</dbReference>
<dbReference type="SUPFAM" id="SSF46689">
    <property type="entry name" value="Homeodomain-like"/>
    <property type="match status" value="1"/>
</dbReference>
<organism evidence="4 5">
    <name type="scientific">Thermobifida alba</name>
    <name type="common">Thermomonospora alba</name>
    <dbReference type="NCBI Taxonomy" id="53522"/>
    <lineage>
        <taxon>Bacteria</taxon>
        <taxon>Bacillati</taxon>
        <taxon>Actinomycetota</taxon>
        <taxon>Actinomycetes</taxon>
        <taxon>Streptosporangiales</taxon>
        <taxon>Nocardiopsidaceae</taxon>
        <taxon>Thermobifida</taxon>
    </lineage>
</organism>
<dbReference type="InterPro" id="IPR036271">
    <property type="entry name" value="Tet_transcr_reg_TetR-rel_C_sf"/>
</dbReference>
<protein>
    <submittedName>
        <fullName evidence="4">TetR/AcrR family transcriptional regulator</fullName>
    </submittedName>
</protein>
<dbReference type="EMBL" id="CP051627">
    <property type="protein sequence ID" value="UPT19807.1"/>
    <property type="molecule type" value="Genomic_DNA"/>
</dbReference>
<feature type="domain" description="HTH tetR-type" evidence="3">
    <location>
        <begin position="8"/>
        <end position="68"/>
    </location>
</feature>
<dbReference type="Gene3D" id="1.10.10.60">
    <property type="entry name" value="Homeodomain-like"/>
    <property type="match status" value="1"/>
</dbReference>
<evidence type="ECO:0000259" key="3">
    <source>
        <dbReference type="PROSITE" id="PS50977"/>
    </source>
</evidence>
<proteinExistence type="predicted"/>
<dbReference type="InterPro" id="IPR009057">
    <property type="entry name" value="Homeodomain-like_sf"/>
</dbReference>
<evidence type="ECO:0000313" key="4">
    <source>
        <dbReference type="EMBL" id="UPT19807.1"/>
    </source>
</evidence>
<sequence>MERNSGGGDRRSAILRAAAELFAARGFRGVSIEDLGRAVGTTGPALYRHFRGKEALLAEVLLDVSERLLHGGAARVAGSPGPEAALDALLRGHIAFALDEPALITVHDRELRNVPPEPRHRIRRLQRAYVEQWVAVLAELRPGVAEPVLRTAVHAMFGLLNSTPHSAGELDRDRMAELLFTMARTAVLAVGGRPDGAFAPPVHGQRGARTAD</sequence>
<dbReference type="PANTHER" id="PTHR30055">
    <property type="entry name" value="HTH-TYPE TRANSCRIPTIONAL REGULATOR RUTR"/>
    <property type="match status" value="1"/>
</dbReference>
<dbReference type="PROSITE" id="PS50977">
    <property type="entry name" value="HTH_TETR_2"/>
    <property type="match status" value="1"/>
</dbReference>
<name>A0ABY4KWI9_THEAE</name>
<dbReference type="Gene3D" id="1.10.357.10">
    <property type="entry name" value="Tetracycline Repressor, domain 2"/>
    <property type="match status" value="1"/>
</dbReference>
<evidence type="ECO:0000256" key="2">
    <source>
        <dbReference type="PROSITE-ProRule" id="PRU00335"/>
    </source>
</evidence>
<dbReference type="InterPro" id="IPR050109">
    <property type="entry name" value="HTH-type_TetR-like_transc_reg"/>
</dbReference>
<evidence type="ECO:0000256" key="1">
    <source>
        <dbReference type="ARBA" id="ARBA00023125"/>
    </source>
</evidence>
<dbReference type="InterPro" id="IPR001647">
    <property type="entry name" value="HTH_TetR"/>
</dbReference>
<dbReference type="RefSeq" id="WP_248592039.1">
    <property type="nucleotide sequence ID" value="NZ_BAABEB010000010.1"/>
</dbReference>
<dbReference type="SUPFAM" id="SSF48498">
    <property type="entry name" value="Tetracyclin repressor-like, C-terminal domain"/>
    <property type="match status" value="1"/>
</dbReference>
<dbReference type="Pfam" id="PF17932">
    <property type="entry name" value="TetR_C_24"/>
    <property type="match status" value="1"/>
</dbReference>
<reference evidence="4 5" key="1">
    <citation type="submission" date="2020-04" db="EMBL/GenBank/DDBJ databases">
        <title>Thermobifida alba genome sequencing and assembly.</title>
        <authorList>
            <person name="Luzics S."/>
            <person name="Horvath B."/>
            <person name="Nagy I."/>
            <person name="Toth A."/>
            <person name="Nagy I."/>
            <person name="Kukolya J."/>
        </authorList>
    </citation>
    <scope>NUCLEOTIDE SEQUENCE [LARGE SCALE GENOMIC DNA]</scope>
    <source>
        <strain evidence="4 5">DSM 43795</strain>
    </source>
</reference>
<gene>
    <name evidence="4" type="ORF">FOF52_01520</name>
</gene>
<feature type="DNA-binding region" description="H-T-H motif" evidence="2">
    <location>
        <begin position="31"/>
        <end position="50"/>
    </location>
</feature>
<keyword evidence="5" id="KW-1185">Reference proteome</keyword>
<keyword evidence="1 2" id="KW-0238">DNA-binding</keyword>
<dbReference type="PRINTS" id="PR00455">
    <property type="entry name" value="HTHTETR"/>
</dbReference>
<dbReference type="InterPro" id="IPR041490">
    <property type="entry name" value="KstR2_TetR_C"/>
</dbReference>
<evidence type="ECO:0000313" key="5">
    <source>
        <dbReference type="Proteomes" id="UP000832041"/>
    </source>
</evidence>
<accession>A0ABY4KWI9</accession>
<dbReference type="Pfam" id="PF00440">
    <property type="entry name" value="TetR_N"/>
    <property type="match status" value="1"/>
</dbReference>
<dbReference type="Proteomes" id="UP000832041">
    <property type="component" value="Chromosome"/>
</dbReference>